<reference evidence="11 12" key="1">
    <citation type="submission" date="2018-06" db="EMBL/GenBank/DDBJ databases">
        <title>Complete Genomes of Monosporascus.</title>
        <authorList>
            <person name="Robinson A.J."/>
            <person name="Natvig D.O."/>
        </authorList>
    </citation>
    <scope>NUCLEOTIDE SEQUENCE [LARGE SCALE GENOMIC DNA]</scope>
    <source>
        <strain evidence="11 12">CBS 110550</strain>
    </source>
</reference>
<keyword evidence="4" id="KW-0808">Transferase</keyword>
<keyword evidence="8" id="KW-0472">Membrane</keyword>
<comment type="similarity">
    <text evidence="2">Belongs to the MNN1/MNT family.</text>
</comment>
<evidence type="ECO:0000256" key="4">
    <source>
        <dbReference type="ARBA" id="ARBA00022679"/>
    </source>
</evidence>
<evidence type="ECO:0000256" key="1">
    <source>
        <dbReference type="ARBA" id="ARBA00004606"/>
    </source>
</evidence>
<accession>A0A4V1XBE9</accession>
<evidence type="ECO:0000256" key="8">
    <source>
        <dbReference type="ARBA" id="ARBA00023136"/>
    </source>
</evidence>
<evidence type="ECO:0000313" key="12">
    <source>
        <dbReference type="Proteomes" id="UP000293360"/>
    </source>
</evidence>
<dbReference type="Pfam" id="PF11051">
    <property type="entry name" value="Mannosyl_trans3"/>
    <property type="match status" value="1"/>
</dbReference>
<comment type="subcellular location">
    <subcellularLocation>
        <location evidence="1">Membrane</location>
        <topology evidence="1">Single-pass type II membrane protein</topology>
    </subcellularLocation>
</comment>
<evidence type="ECO:0000256" key="3">
    <source>
        <dbReference type="ARBA" id="ARBA00022676"/>
    </source>
</evidence>
<dbReference type="SUPFAM" id="SSF53448">
    <property type="entry name" value="Nucleotide-diphospho-sugar transferases"/>
    <property type="match status" value="1"/>
</dbReference>
<dbReference type="PANTHER" id="PTHR31392">
    <property type="entry name" value="ALPHA-1,3-MANNOSYLTRANSFERASE MNN1-RELATED"/>
    <property type="match status" value="1"/>
</dbReference>
<dbReference type="PANTHER" id="PTHR31392:SF1">
    <property type="entry name" value="ALPHA-1,3-MANNOSYLTRANSFERASE MNN1-RELATED"/>
    <property type="match status" value="1"/>
</dbReference>
<evidence type="ECO:0000313" key="11">
    <source>
        <dbReference type="EMBL" id="RYP06009.1"/>
    </source>
</evidence>
<dbReference type="GO" id="GO:0006493">
    <property type="term" value="P:protein O-linked glycosylation"/>
    <property type="evidence" value="ECO:0007669"/>
    <property type="project" value="TreeGrafter"/>
</dbReference>
<evidence type="ECO:0000256" key="10">
    <source>
        <dbReference type="SAM" id="MobiDB-lite"/>
    </source>
</evidence>
<dbReference type="InterPro" id="IPR022751">
    <property type="entry name" value="Alpha_mannosyltransferase"/>
</dbReference>
<evidence type="ECO:0000256" key="9">
    <source>
        <dbReference type="ARBA" id="ARBA00023180"/>
    </source>
</evidence>
<dbReference type="GO" id="GO:0016020">
    <property type="term" value="C:membrane"/>
    <property type="evidence" value="ECO:0007669"/>
    <property type="project" value="UniProtKB-SubCell"/>
</dbReference>
<dbReference type="Proteomes" id="UP000293360">
    <property type="component" value="Unassembled WGS sequence"/>
</dbReference>
<keyword evidence="5" id="KW-0812">Transmembrane</keyword>
<keyword evidence="12" id="KW-1185">Reference proteome</keyword>
<organism evidence="11 12">
    <name type="scientific">Monosporascus ibericus</name>
    <dbReference type="NCBI Taxonomy" id="155417"/>
    <lineage>
        <taxon>Eukaryota</taxon>
        <taxon>Fungi</taxon>
        <taxon>Dikarya</taxon>
        <taxon>Ascomycota</taxon>
        <taxon>Pezizomycotina</taxon>
        <taxon>Sordariomycetes</taxon>
        <taxon>Xylariomycetidae</taxon>
        <taxon>Xylariales</taxon>
        <taxon>Xylariales incertae sedis</taxon>
        <taxon>Monosporascus</taxon>
    </lineage>
</organism>
<protein>
    <recommendedName>
        <fullName evidence="13">Nucleotide-diphospho-sugar transferase domain-containing protein</fullName>
    </recommendedName>
</protein>
<dbReference type="GO" id="GO:0000033">
    <property type="term" value="F:alpha-1,3-mannosyltransferase activity"/>
    <property type="evidence" value="ECO:0007669"/>
    <property type="project" value="TreeGrafter"/>
</dbReference>
<evidence type="ECO:0000256" key="5">
    <source>
        <dbReference type="ARBA" id="ARBA00022692"/>
    </source>
</evidence>
<keyword evidence="9" id="KW-0325">Glycoprotein</keyword>
<proteinExistence type="inferred from homology"/>
<dbReference type="AlphaFoldDB" id="A0A4V1XBE9"/>
<dbReference type="GO" id="GO:0005794">
    <property type="term" value="C:Golgi apparatus"/>
    <property type="evidence" value="ECO:0007669"/>
    <property type="project" value="TreeGrafter"/>
</dbReference>
<evidence type="ECO:0000256" key="6">
    <source>
        <dbReference type="ARBA" id="ARBA00022968"/>
    </source>
</evidence>
<evidence type="ECO:0000256" key="7">
    <source>
        <dbReference type="ARBA" id="ARBA00022989"/>
    </source>
</evidence>
<dbReference type="EMBL" id="QJNU01000145">
    <property type="protein sequence ID" value="RYP06009.1"/>
    <property type="molecule type" value="Genomic_DNA"/>
</dbReference>
<keyword evidence="3" id="KW-0328">Glycosyltransferase</keyword>
<comment type="caution">
    <text evidence="11">The sequence shown here is derived from an EMBL/GenBank/DDBJ whole genome shotgun (WGS) entry which is preliminary data.</text>
</comment>
<keyword evidence="7" id="KW-1133">Transmembrane helix</keyword>
<feature type="region of interest" description="Disordered" evidence="10">
    <location>
        <begin position="334"/>
        <end position="355"/>
    </location>
</feature>
<dbReference type="STRING" id="155417.A0A4V1XBE9"/>
<dbReference type="OrthoDB" id="430354at2759"/>
<evidence type="ECO:0000256" key="2">
    <source>
        <dbReference type="ARBA" id="ARBA00009105"/>
    </source>
</evidence>
<sequence length="355" mass="39608">MPGPISLKKFASGLLLATLSIYLLRALWDNGTGAKLIRQCRAGLNTELGNADWGLMGQWVNQMAIWAKQLLDYYPHLDGQALTAALTARYRYLEGADSIYIPWERQKNYDLAAHLVAGLRKTHQSTISIEIAYAGNEDLGSEHRDFLQDLDYGISFIDLLESFPNARDDLVNSGWAMKPFAMLASKSRRTILVDADAVFLMPPDRIFEEHQGLVQSGTLLYHDRATLAGGNEGRIFLQEQLALTGRRPSKLFSNESLYFTGDSSFEADSGVVAMDKTRPEVFLSLSFTAWLNTKDVRDSVTYKMFHGDKETFWIPFELSGIEYFVDPRYAGTIGKAENGSPEGDDRIDSLVAGPP</sequence>
<dbReference type="InterPro" id="IPR029044">
    <property type="entry name" value="Nucleotide-diphossugar_trans"/>
</dbReference>
<name>A0A4V1XBE9_9PEZI</name>
<gene>
    <name evidence="11" type="ORF">DL764_003426</name>
</gene>
<evidence type="ECO:0008006" key="13">
    <source>
        <dbReference type="Google" id="ProtNLM"/>
    </source>
</evidence>
<keyword evidence="6" id="KW-0735">Signal-anchor</keyword>